<evidence type="ECO:0000313" key="2">
    <source>
        <dbReference type="EMBL" id="TKA79991.1"/>
    </source>
</evidence>
<keyword evidence="3" id="KW-1185">Reference proteome</keyword>
<evidence type="ECO:0000313" key="3">
    <source>
        <dbReference type="Proteomes" id="UP000309340"/>
    </source>
</evidence>
<feature type="compositionally biased region" description="Polar residues" evidence="1">
    <location>
        <begin position="1"/>
        <end position="15"/>
    </location>
</feature>
<dbReference type="Pfam" id="PF05032">
    <property type="entry name" value="Spo12"/>
    <property type="match status" value="1"/>
</dbReference>
<sequence>MSALTTRDLNAQQPANHEKQAAVGEENRPQELQHKHLLGQKSSTDKSGAYVSPSDAIMSPASQKLAGFKQRQITKQQSGKNTTSRMLFVKTPNSCSDAPDDGEAGVNGTENC</sequence>
<evidence type="ECO:0000256" key="1">
    <source>
        <dbReference type="SAM" id="MobiDB-lite"/>
    </source>
</evidence>
<comment type="caution">
    <text evidence="2">The sequence shown here is derived from an EMBL/GenBank/DDBJ whole genome shotgun (WGS) entry which is preliminary data.</text>
</comment>
<feature type="region of interest" description="Disordered" evidence="1">
    <location>
        <begin position="1"/>
        <end position="55"/>
    </location>
</feature>
<dbReference type="OrthoDB" id="5578329at2759"/>
<feature type="compositionally biased region" description="Basic and acidic residues" evidence="1">
    <location>
        <begin position="16"/>
        <end position="34"/>
    </location>
</feature>
<dbReference type="Proteomes" id="UP000309340">
    <property type="component" value="Unassembled WGS sequence"/>
</dbReference>
<dbReference type="AlphaFoldDB" id="A0A4U0XTS8"/>
<name>A0A4U0XTS8_9PEZI</name>
<dbReference type="InterPro" id="IPR007727">
    <property type="entry name" value="Spo12"/>
</dbReference>
<evidence type="ECO:0008006" key="4">
    <source>
        <dbReference type="Google" id="ProtNLM"/>
    </source>
</evidence>
<protein>
    <recommendedName>
        <fullName evidence="4">Spo12-like protein</fullName>
    </recommendedName>
</protein>
<dbReference type="STRING" id="329884.A0A4U0XTS8"/>
<accession>A0A4U0XTS8</accession>
<dbReference type="EMBL" id="NAJQ01000079">
    <property type="protein sequence ID" value="TKA79991.1"/>
    <property type="molecule type" value="Genomic_DNA"/>
</dbReference>
<organism evidence="2 3">
    <name type="scientific">Friedmanniomyces simplex</name>
    <dbReference type="NCBI Taxonomy" id="329884"/>
    <lineage>
        <taxon>Eukaryota</taxon>
        <taxon>Fungi</taxon>
        <taxon>Dikarya</taxon>
        <taxon>Ascomycota</taxon>
        <taxon>Pezizomycotina</taxon>
        <taxon>Dothideomycetes</taxon>
        <taxon>Dothideomycetidae</taxon>
        <taxon>Mycosphaerellales</taxon>
        <taxon>Teratosphaeriaceae</taxon>
        <taxon>Friedmanniomyces</taxon>
    </lineage>
</organism>
<feature type="region of interest" description="Disordered" evidence="1">
    <location>
        <begin position="90"/>
        <end position="112"/>
    </location>
</feature>
<gene>
    <name evidence="2" type="ORF">B0A55_02101</name>
</gene>
<proteinExistence type="predicted"/>
<reference evidence="2 3" key="1">
    <citation type="submission" date="2017-03" db="EMBL/GenBank/DDBJ databases">
        <title>Genomes of endolithic fungi from Antarctica.</title>
        <authorList>
            <person name="Coleine C."/>
            <person name="Masonjones S."/>
            <person name="Stajich J.E."/>
        </authorList>
    </citation>
    <scope>NUCLEOTIDE SEQUENCE [LARGE SCALE GENOMIC DNA]</scope>
    <source>
        <strain evidence="2 3">CCFEE 5184</strain>
    </source>
</reference>